<dbReference type="AlphaFoldDB" id="A0A1A9Z9X8"/>
<reference evidence="1" key="2">
    <citation type="submission" date="2020-05" db="UniProtKB">
        <authorList>
            <consortium name="EnsemblMetazoa"/>
        </authorList>
    </citation>
    <scope>IDENTIFICATION</scope>
    <source>
        <strain evidence="1">IAEA</strain>
    </source>
</reference>
<name>A0A1A9Z9X8_GLOPL</name>
<accession>A0A1A9Z9X8</accession>
<dbReference type="Proteomes" id="UP000092445">
    <property type="component" value="Unassembled WGS sequence"/>
</dbReference>
<organism evidence="1 2">
    <name type="scientific">Glossina pallidipes</name>
    <name type="common">Tsetse fly</name>
    <dbReference type="NCBI Taxonomy" id="7398"/>
    <lineage>
        <taxon>Eukaryota</taxon>
        <taxon>Metazoa</taxon>
        <taxon>Ecdysozoa</taxon>
        <taxon>Arthropoda</taxon>
        <taxon>Hexapoda</taxon>
        <taxon>Insecta</taxon>
        <taxon>Pterygota</taxon>
        <taxon>Neoptera</taxon>
        <taxon>Endopterygota</taxon>
        <taxon>Diptera</taxon>
        <taxon>Brachycera</taxon>
        <taxon>Muscomorpha</taxon>
        <taxon>Hippoboscoidea</taxon>
        <taxon>Glossinidae</taxon>
        <taxon>Glossina</taxon>
    </lineage>
</organism>
<evidence type="ECO:0000313" key="2">
    <source>
        <dbReference type="Proteomes" id="UP000092445"/>
    </source>
</evidence>
<dbReference type="VEuPathDB" id="VectorBase:GPAI008115"/>
<reference evidence="2" key="1">
    <citation type="submission" date="2014-03" db="EMBL/GenBank/DDBJ databases">
        <authorList>
            <person name="Aksoy S."/>
            <person name="Warren W."/>
            <person name="Wilson R.K."/>
        </authorList>
    </citation>
    <scope>NUCLEOTIDE SEQUENCE [LARGE SCALE GENOMIC DNA]</scope>
    <source>
        <strain evidence="2">IAEA</strain>
    </source>
</reference>
<proteinExistence type="predicted"/>
<protein>
    <submittedName>
        <fullName evidence="1">Uncharacterized protein</fullName>
    </submittedName>
</protein>
<dbReference type="EnsemblMetazoa" id="GPAI008115-RA">
    <property type="protein sequence ID" value="GPAI008115-PA"/>
    <property type="gene ID" value="GPAI008115"/>
</dbReference>
<evidence type="ECO:0000313" key="1">
    <source>
        <dbReference type="EnsemblMetazoa" id="GPAI008115-PA"/>
    </source>
</evidence>
<keyword evidence="2" id="KW-1185">Reference proteome</keyword>
<sequence length="140" mass="15317">MENEIISKRKKPRVFISSFFQSTGSAKCVSLTQSRGSATPKDFASVDEYKRCCVTCLKGKFAKLSSNVAGNRTMQLSGLFKSENLSVPSAGIPVVPRDLTFKLTNGRSSIYAVVVLSYQESKKKKIRKFVAAVSKVPPNS</sequence>